<proteinExistence type="predicted"/>
<protein>
    <recommendedName>
        <fullName evidence="3">Leucine-rich repeat-containing N-terminal plant-type domain-containing protein</fullName>
    </recommendedName>
</protein>
<organism evidence="4 5">
    <name type="scientific">Zostera marina</name>
    <name type="common">Eelgrass</name>
    <dbReference type="NCBI Taxonomy" id="29655"/>
    <lineage>
        <taxon>Eukaryota</taxon>
        <taxon>Viridiplantae</taxon>
        <taxon>Streptophyta</taxon>
        <taxon>Embryophyta</taxon>
        <taxon>Tracheophyta</taxon>
        <taxon>Spermatophyta</taxon>
        <taxon>Magnoliopsida</taxon>
        <taxon>Liliopsida</taxon>
        <taxon>Zosteraceae</taxon>
        <taxon>Zostera</taxon>
    </lineage>
</organism>
<dbReference type="OrthoDB" id="1706439at2759"/>
<evidence type="ECO:0000259" key="3">
    <source>
        <dbReference type="Pfam" id="PF08263"/>
    </source>
</evidence>
<name>A0A0K9PV55_ZOSMR</name>
<dbReference type="InterPro" id="IPR001611">
    <property type="entry name" value="Leu-rich_rpt"/>
</dbReference>
<dbReference type="InterPro" id="IPR032675">
    <property type="entry name" value="LRR_dom_sf"/>
</dbReference>
<dbReference type="STRING" id="29655.A0A0K9PV55"/>
<comment type="caution">
    <text evidence="4">The sequence shown here is derived from an EMBL/GenBank/DDBJ whole genome shotgun (WGS) entry which is preliminary data.</text>
</comment>
<accession>A0A0K9PV55</accession>
<dbReference type="PANTHER" id="PTHR48065:SF75">
    <property type="entry name" value="LEUCINE-RICH REPEAT-CONTAINING N-TERMINAL PLANT-TYPE DOMAIN-CONTAINING PROTEIN"/>
    <property type="match status" value="1"/>
</dbReference>
<dbReference type="Gene3D" id="3.80.10.10">
    <property type="entry name" value="Ribonuclease Inhibitor"/>
    <property type="match status" value="1"/>
</dbReference>
<dbReference type="SUPFAM" id="SSF52058">
    <property type="entry name" value="L domain-like"/>
    <property type="match status" value="1"/>
</dbReference>
<keyword evidence="1" id="KW-0433">Leucine-rich repeat</keyword>
<dbReference type="OMA" id="INFTTHI"/>
<keyword evidence="2" id="KW-0677">Repeat</keyword>
<evidence type="ECO:0000256" key="2">
    <source>
        <dbReference type="ARBA" id="ARBA00022737"/>
    </source>
</evidence>
<dbReference type="PANTHER" id="PTHR48065">
    <property type="entry name" value="OS10G0469600 PROTEIN"/>
    <property type="match status" value="1"/>
</dbReference>
<dbReference type="InterPro" id="IPR013210">
    <property type="entry name" value="LRR_N_plant-typ"/>
</dbReference>
<gene>
    <name evidence="4" type="ORF">ZOSMA_157G00040</name>
</gene>
<sequence>MCLPINFTTHIKEMIGQNVSQSLGGEKGFSSELFTPNYATQCLPTHRFLLLQLKNSFNFTRQSKLATWVQEDDCCKWRGVSCDFISGEVIEIDLSSSEISGSISDLSFLTNHYHNFYGDVPPTVGKLHQLTQLDLSNNHFTGFISIFEPSSSIRQIVLSTNNFTGHIPPSYGKLKNFTTLDLQIEQFRTLNQQWNLHVGNNFSTVFTHDVHVNTVLRLPLELVNRSWLCSE</sequence>
<dbReference type="AlphaFoldDB" id="A0A0K9PV55"/>
<dbReference type="Pfam" id="PF00560">
    <property type="entry name" value="LRR_1"/>
    <property type="match status" value="2"/>
</dbReference>
<dbReference type="Proteomes" id="UP000036987">
    <property type="component" value="Unassembled WGS sequence"/>
</dbReference>
<reference evidence="5" key="1">
    <citation type="journal article" date="2016" name="Nature">
        <title>The genome of the seagrass Zostera marina reveals angiosperm adaptation to the sea.</title>
        <authorList>
            <person name="Olsen J.L."/>
            <person name="Rouze P."/>
            <person name="Verhelst B."/>
            <person name="Lin Y.-C."/>
            <person name="Bayer T."/>
            <person name="Collen J."/>
            <person name="Dattolo E."/>
            <person name="De Paoli E."/>
            <person name="Dittami S."/>
            <person name="Maumus F."/>
            <person name="Michel G."/>
            <person name="Kersting A."/>
            <person name="Lauritano C."/>
            <person name="Lohaus R."/>
            <person name="Toepel M."/>
            <person name="Tonon T."/>
            <person name="Vanneste K."/>
            <person name="Amirebrahimi M."/>
            <person name="Brakel J."/>
            <person name="Bostroem C."/>
            <person name="Chovatia M."/>
            <person name="Grimwood J."/>
            <person name="Jenkins J.W."/>
            <person name="Jueterbock A."/>
            <person name="Mraz A."/>
            <person name="Stam W.T."/>
            <person name="Tice H."/>
            <person name="Bornberg-Bauer E."/>
            <person name="Green P.J."/>
            <person name="Pearson G.A."/>
            <person name="Procaccini G."/>
            <person name="Duarte C.M."/>
            <person name="Schmutz J."/>
            <person name="Reusch T.B.H."/>
            <person name="Van de Peer Y."/>
        </authorList>
    </citation>
    <scope>NUCLEOTIDE SEQUENCE [LARGE SCALE GENOMIC DNA]</scope>
    <source>
        <strain evidence="5">cv. Finnish</strain>
    </source>
</reference>
<feature type="domain" description="Leucine-rich repeat-containing N-terminal plant-type" evidence="3">
    <location>
        <begin position="49"/>
        <end position="83"/>
    </location>
</feature>
<evidence type="ECO:0000313" key="4">
    <source>
        <dbReference type="EMBL" id="KMZ72928.1"/>
    </source>
</evidence>
<dbReference type="EMBL" id="LFYR01000612">
    <property type="protein sequence ID" value="KMZ72928.1"/>
    <property type="molecule type" value="Genomic_DNA"/>
</dbReference>
<evidence type="ECO:0000256" key="1">
    <source>
        <dbReference type="ARBA" id="ARBA00022614"/>
    </source>
</evidence>
<keyword evidence="5" id="KW-1185">Reference proteome</keyword>
<evidence type="ECO:0000313" key="5">
    <source>
        <dbReference type="Proteomes" id="UP000036987"/>
    </source>
</evidence>
<dbReference type="Pfam" id="PF08263">
    <property type="entry name" value="LRRNT_2"/>
    <property type="match status" value="1"/>
</dbReference>